<keyword evidence="1 3" id="KW-0597">Phosphoprotein</keyword>
<dbReference type="InterPro" id="IPR058245">
    <property type="entry name" value="NreC/VraR/RcsB-like_REC"/>
</dbReference>
<dbReference type="STRING" id="1435349.PW52_02695"/>
<accession>A0A0D7WBT1</accession>
<proteinExistence type="predicted"/>
<dbReference type="GO" id="GO:0000160">
    <property type="term" value="P:phosphorelay signal transduction system"/>
    <property type="evidence" value="ECO:0007669"/>
    <property type="project" value="InterPro"/>
</dbReference>
<dbReference type="AlphaFoldDB" id="A0A0D7WBT1"/>
<dbReference type="CDD" id="cd17535">
    <property type="entry name" value="REC_NarL-like"/>
    <property type="match status" value="1"/>
</dbReference>
<dbReference type="SMART" id="SM00421">
    <property type="entry name" value="HTH_LUXR"/>
    <property type="match status" value="1"/>
</dbReference>
<reference evidence="6 7" key="1">
    <citation type="submission" date="2014-11" db="EMBL/GenBank/DDBJ databases">
        <title>Tamlana sedimentorum sp. nov., isolated from shallow sand sediments of the Sea of Japan.</title>
        <authorList>
            <person name="Romanenko L.A."/>
        </authorList>
    </citation>
    <scope>NUCLEOTIDE SEQUENCE [LARGE SCALE GENOMIC DNA]</scope>
    <source>
        <strain evidence="6 7">JCM 19808</strain>
    </source>
</reference>
<dbReference type="Gene3D" id="3.40.50.2300">
    <property type="match status" value="1"/>
</dbReference>
<dbReference type="GO" id="GO:0003677">
    <property type="term" value="F:DNA binding"/>
    <property type="evidence" value="ECO:0007669"/>
    <property type="project" value="UniProtKB-KW"/>
</dbReference>
<keyword evidence="2" id="KW-0238">DNA-binding</keyword>
<dbReference type="InterPro" id="IPR016032">
    <property type="entry name" value="Sig_transdc_resp-reg_C-effctor"/>
</dbReference>
<dbReference type="Pfam" id="PF00196">
    <property type="entry name" value="GerE"/>
    <property type="match status" value="1"/>
</dbReference>
<dbReference type="SUPFAM" id="SSF46894">
    <property type="entry name" value="C-terminal effector domain of the bipartite response regulators"/>
    <property type="match status" value="1"/>
</dbReference>
<dbReference type="OrthoDB" id="9795108at2"/>
<evidence type="ECO:0000256" key="1">
    <source>
        <dbReference type="ARBA" id="ARBA00022553"/>
    </source>
</evidence>
<dbReference type="InterPro" id="IPR011006">
    <property type="entry name" value="CheY-like_superfamily"/>
</dbReference>
<keyword evidence="7" id="KW-1185">Reference proteome</keyword>
<feature type="domain" description="HTH luxR-type" evidence="4">
    <location>
        <begin position="158"/>
        <end position="223"/>
    </location>
</feature>
<evidence type="ECO:0000259" key="5">
    <source>
        <dbReference type="PROSITE" id="PS50110"/>
    </source>
</evidence>
<feature type="domain" description="Response regulatory" evidence="5">
    <location>
        <begin position="6"/>
        <end position="122"/>
    </location>
</feature>
<evidence type="ECO:0000313" key="7">
    <source>
        <dbReference type="Proteomes" id="UP000032578"/>
    </source>
</evidence>
<dbReference type="GO" id="GO:0006355">
    <property type="term" value="P:regulation of DNA-templated transcription"/>
    <property type="evidence" value="ECO:0007669"/>
    <property type="project" value="InterPro"/>
</dbReference>
<dbReference type="EMBL" id="JTDW01000002">
    <property type="protein sequence ID" value="KJD36576.1"/>
    <property type="molecule type" value="Genomic_DNA"/>
</dbReference>
<dbReference type="RefSeq" id="WP_044631392.1">
    <property type="nucleotide sequence ID" value="NZ_JTDW01000002.1"/>
</dbReference>
<evidence type="ECO:0000256" key="3">
    <source>
        <dbReference type="PROSITE-ProRule" id="PRU00169"/>
    </source>
</evidence>
<dbReference type="SUPFAM" id="SSF52172">
    <property type="entry name" value="CheY-like"/>
    <property type="match status" value="1"/>
</dbReference>
<gene>
    <name evidence="6" type="ORF">PW52_02695</name>
</gene>
<dbReference type="CDD" id="cd06170">
    <property type="entry name" value="LuxR_C_like"/>
    <property type="match status" value="1"/>
</dbReference>
<dbReference type="PANTHER" id="PTHR43214:SF43">
    <property type="entry name" value="TWO-COMPONENT RESPONSE REGULATOR"/>
    <property type="match status" value="1"/>
</dbReference>
<evidence type="ECO:0000256" key="2">
    <source>
        <dbReference type="ARBA" id="ARBA00023125"/>
    </source>
</evidence>
<organism evidence="6 7">
    <name type="scientific">Neotamlana sedimentorum</name>
    <dbReference type="NCBI Taxonomy" id="1435349"/>
    <lineage>
        <taxon>Bacteria</taxon>
        <taxon>Pseudomonadati</taxon>
        <taxon>Bacteroidota</taxon>
        <taxon>Flavobacteriia</taxon>
        <taxon>Flavobacteriales</taxon>
        <taxon>Flavobacteriaceae</taxon>
        <taxon>Neotamlana</taxon>
    </lineage>
</organism>
<evidence type="ECO:0000259" key="4">
    <source>
        <dbReference type="PROSITE" id="PS50043"/>
    </source>
</evidence>
<dbReference type="PATRIC" id="fig|1435349.4.peg.1243"/>
<dbReference type="SMART" id="SM00448">
    <property type="entry name" value="REC"/>
    <property type="match status" value="1"/>
</dbReference>
<sequence length="225" mass="24989">MDDVINVVLADDHVLVRDGIKALLEDQEGINVVNEASDGVEAIDIINNEQPHVLIVDIRMPNKNGIEVVGELKQTHPGVKALVLSMHDSEEYVVKSIQAGADGYMLKGASKDEFLKALNTVASGGKYFTGEVSAILLNNFVSGNIAMETTKAPKAQITKQDPFKLTKREKQILELVLQLKNNKDIAKELEISKRTAEVHRFNLMKKLEVKNLMELTNKAKKYQLI</sequence>
<comment type="caution">
    <text evidence="6">The sequence shown here is derived from an EMBL/GenBank/DDBJ whole genome shotgun (WGS) entry which is preliminary data.</text>
</comment>
<dbReference type="PANTHER" id="PTHR43214">
    <property type="entry name" value="TWO-COMPONENT RESPONSE REGULATOR"/>
    <property type="match status" value="1"/>
</dbReference>
<name>A0A0D7WBT1_9FLAO</name>
<dbReference type="InterPro" id="IPR001789">
    <property type="entry name" value="Sig_transdc_resp-reg_receiver"/>
</dbReference>
<evidence type="ECO:0000313" key="6">
    <source>
        <dbReference type="EMBL" id="KJD36576.1"/>
    </source>
</evidence>
<protein>
    <submittedName>
        <fullName evidence="6">LuxR family transcriptional regulator</fullName>
    </submittedName>
</protein>
<dbReference type="Proteomes" id="UP000032578">
    <property type="component" value="Unassembled WGS sequence"/>
</dbReference>
<dbReference type="InterPro" id="IPR000792">
    <property type="entry name" value="Tscrpt_reg_LuxR_C"/>
</dbReference>
<dbReference type="PRINTS" id="PR00038">
    <property type="entry name" value="HTHLUXR"/>
</dbReference>
<dbReference type="InterPro" id="IPR039420">
    <property type="entry name" value="WalR-like"/>
</dbReference>
<dbReference type="PROSITE" id="PS50043">
    <property type="entry name" value="HTH_LUXR_2"/>
    <property type="match status" value="1"/>
</dbReference>
<dbReference type="PROSITE" id="PS50110">
    <property type="entry name" value="RESPONSE_REGULATORY"/>
    <property type="match status" value="1"/>
</dbReference>
<dbReference type="Pfam" id="PF00072">
    <property type="entry name" value="Response_reg"/>
    <property type="match status" value="1"/>
</dbReference>
<feature type="modified residue" description="4-aspartylphosphate" evidence="3">
    <location>
        <position position="57"/>
    </location>
</feature>